<dbReference type="EMBL" id="SMLD01000117">
    <property type="protein sequence ID" value="TDE38811.1"/>
    <property type="molecule type" value="Genomic_DNA"/>
</dbReference>
<evidence type="ECO:0000256" key="1">
    <source>
        <dbReference type="SAM" id="MobiDB-lite"/>
    </source>
</evidence>
<dbReference type="RefSeq" id="WP_132636650.1">
    <property type="nucleotide sequence ID" value="NZ_SMLD01000117.1"/>
</dbReference>
<organism evidence="2 3">
    <name type="scientific">Nonomuraea mesophila</name>
    <dbReference type="NCBI Taxonomy" id="2530382"/>
    <lineage>
        <taxon>Bacteria</taxon>
        <taxon>Bacillati</taxon>
        <taxon>Actinomycetota</taxon>
        <taxon>Actinomycetes</taxon>
        <taxon>Streptosporangiales</taxon>
        <taxon>Streptosporangiaceae</taxon>
        <taxon>Nonomuraea</taxon>
    </lineage>
</organism>
<dbReference type="Proteomes" id="UP000295136">
    <property type="component" value="Unassembled WGS sequence"/>
</dbReference>
<reference evidence="2 3" key="1">
    <citation type="submission" date="2019-03" db="EMBL/GenBank/DDBJ databases">
        <title>Draft genome sequences of novel Actinobacteria.</title>
        <authorList>
            <person name="Sahin N."/>
            <person name="Ay H."/>
            <person name="Saygin H."/>
        </authorList>
    </citation>
    <scope>NUCLEOTIDE SEQUENCE [LARGE SCALE GENOMIC DNA]</scope>
    <source>
        <strain evidence="2 3">6K102</strain>
    </source>
</reference>
<comment type="caution">
    <text evidence="2">The sequence shown here is derived from an EMBL/GenBank/DDBJ whole genome shotgun (WGS) entry which is preliminary data.</text>
</comment>
<dbReference type="AlphaFoldDB" id="A0A4R5EVB0"/>
<name>A0A4R5EVB0_9ACTN</name>
<proteinExistence type="predicted"/>
<sequence>MTIKLVFPEPEHPRLSPLGNTEPGANWYLQSTRDEARLARQAVNSSYARFPDKGDALLDKLRSPNEIFHTQALDELGVHELINRNVVAKYEERLGSPDFSIYRDGTYVCGIEVASILLRDDWAAEQYKHGRIADKLNAELLLDRWFLSFEIVSWPSNREPPLGRLVDWVRTELARLPTDLAIDPQHYTPPEATYRSKGVELRFQFFPRKTDAPERPDGRIVGTGPMIGGFVDSKVRLRDRLRKKGGSRYDLQGAPFAIFIGLQDPFCTLDQIIDALYGTEQIVVPIGPRPISDESITFRRASDGFFGLSKERPEGKNRRVSAIFAGRFAWHRPESLRSNAIRFDNPFASTPFPSDIISVEHTFSKVDHGSNSSSMEWMPNTPLQDGTRPFS</sequence>
<evidence type="ECO:0000313" key="3">
    <source>
        <dbReference type="Proteomes" id="UP000295136"/>
    </source>
</evidence>
<protein>
    <submittedName>
        <fullName evidence="2">Uncharacterized protein</fullName>
    </submittedName>
</protein>
<gene>
    <name evidence="2" type="ORF">E1295_33185</name>
</gene>
<keyword evidence="3" id="KW-1185">Reference proteome</keyword>
<accession>A0A4R5EVB0</accession>
<feature type="region of interest" description="Disordered" evidence="1">
    <location>
        <begin position="369"/>
        <end position="391"/>
    </location>
</feature>
<evidence type="ECO:0000313" key="2">
    <source>
        <dbReference type="EMBL" id="TDE38811.1"/>
    </source>
</evidence>